<organism evidence="2 3">
    <name type="scientific">Morchella conica CCBAS932</name>
    <dbReference type="NCBI Taxonomy" id="1392247"/>
    <lineage>
        <taxon>Eukaryota</taxon>
        <taxon>Fungi</taxon>
        <taxon>Dikarya</taxon>
        <taxon>Ascomycota</taxon>
        <taxon>Pezizomycotina</taxon>
        <taxon>Pezizomycetes</taxon>
        <taxon>Pezizales</taxon>
        <taxon>Morchellaceae</taxon>
        <taxon>Morchella</taxon>
    </lineage>
</organism>
<evidence type="ECO:0000313" key="2">
    <source>
        <dbReference type="EMBL" id="RPB15692.1"/>
    </source>
</evidence>
<accession>A0A3N4L2G3</accession>
<protein>
    <submittedName>
        <fullName evidence="2">Uncharacterized protein</fullName>
    </submittedName>
</protein>
<gene>
    <name evidence="2" type="ORF">P167DRAFT_410977</name>
</gene>
<keyword evidence="3" id="KW-1185">Reference proteome</keyword>
<name>A0A3N4L2G3_9PEZI</name>
<feature type="compositionally biased region" description="Acidic residues" evidence="1">
    <location>
        <begin position="105"/>
        <end position="116"/>
    </location>
</feature>
<sequence length="181" mass="20653">MVRPGAPLAIAKQERKFEFFQAILECQVGQPRIDFEKLAHRLGYKNERCAADSYYRFCREHLKRIHPAAPAVRSGSGVDGVPPRPRRPSNWKQTYDVNGVPTDGFQDDEEEEEEAEGAGGGRVKPEVKQEFPVWNLESFLRSTEEIARETSVVVVKDEDEDPKEVDGVVVKKETVPEVWKW</sequence>
<evidence type="ECO:0000256" key="1">
    <source>
        <dbReference type="SAM" id="MobiDB-lite"/>
    </source>
</evidence>
<reference evidence="2 3" key="1">
    <citation type="journal article" date="2018" name="Nat. Ecol. Evol.">
        <title>Pezizomycetes genomes reveal the molecular basis of ectomycorrhizal truffle lifestyle.</title>
        <authorList>
            <person name="Murat C."/>
            <person name="Payen T."/>
            <person name="Noel B."/>
            <person name="Kuo A."/>
            <person name="Morin E."/>
            <person name="Chen J."/>
            <person name="Kohler A."/>
            <person name="Krizsan K."/>
            <person name="Balestrini R."/>
            <person name="Da Silva C."/>
            <person name="Montanini B."/>
            <person name="Hainaut M."/>
            <person name="Levati E."/>
            <person name="Barry K.W."/>
            <person name="Belfiori B."/>
            <person name="Cichocki N."/>
            <person name="Clum A."/>
            <person name="Dockter R.B."/>
            <person name="Fauchery L."/>
            <person name="Guy J."/>
            <person name="Iotti M."/>
            <person name="Le Tacon F."/>
            <person name="Lindquist E.A."/>
            <person name="Lipzen A."/>
            <person name="Malagnac F."/>
            <person name="Mello A."/>
            <person name="Molinier V."/>
            <person name="Miyauchi S."/>
            <person name="Poulain J."/>
            <person name="Riccioni C."/>
            <person name="Rubini A."/>
            <person name="Sitrit Y."/>
            <person name="Splivallo R."/>
            <person name="Traeger S."/>
            <person name="Wang M."/>
            <person name="Zifcakova L."/>
            <person name="Wipf D."/>
            <person name="Zambonelli A."/>
            <person name="Paolocci F."/>
            <person name="Nowrousian M."/>
            <person name="Ottonello S."/>
            <person name="Baldrian P."/>
            <person name="Spatafora J.W."/>
            <person name="Henrissat B."/>
            <person name="Nagy L.G."/>
            <person name="Aury J.M."/>
            <person name="Wincker P."/>
            <person name="Grigoriev I.V."/>
            <person name="Bonfante P."/>
            <person name="Martin F.M."/>
        </authorList>
    </citation>
    <scope>NUCLEOTIDE SEQUENCE [LARGE SCALE GENOMIC DNA]</scope>
    <source>
        <strain evidence="2 3">CCBAS932</strain>
    </source>
</reference>
<proteinExistence type="predicted"/>
<dbReference type="OrthoDB" id="10358326at2759"/>
<dbReference type="Proteomes" id="UP000277580">
    <property type="component" value="Unassembled WGS sequence"/>
</dbReference>
<evidence type="ECO:0000313" key="3">
    <source>
        <dbReference type="Proteomes" id="UP000277580"/>
    </source>
</evidence>
<dbReference type="AlphaFoldDB" id="A0A3N4L2G3"/>
<dbReference type="InParanoid" id="A0A3N4L2G3"/>
<dbReference type="EMBL" id="ML119112">
    <property type="protein sequence ID" value="RPB15692.1"/>
    <property type="molecule type" value="Genomic_DNA"/>
</dbReference>
<feature type="region of interest" description="Disordered" evidence="1">
    <location>
        <begin position="70"/>
        <end position="126"/>
    </location>
</feature>